<name>A0A9D4JIC4_DREPO</name>
<reference evidence="1" key="1">
    <citation type="journal article" date="2019" name="bioRxiv">
        <title>The Genome of the Zebra Mussel, Dreissena polymorpha: A Resource for Invasive Species Research.</title>
        <authorList>
            <person name="McCartney M.A."/>
            <person name="Auch B."/>
            <person name="Kono T."/>
            <person name="Mallez S."/>
            <person name="Zhang Y."/>
            <person name="Obille A."/>
            <person name="Becker A."/>
            <person name="Abrahante J.E."/>
            <person name="Garbe J."/>
            <person name="Badalamenti J.P."/>
            <person name="Herman A."/>
            <person name="Mangelson H."/>
            <person name="Liachko I."/>
            <person name="Sullivan S."/>
            <person name="Sone E.D."/>
            <person name="Koren S."/>
            <person name="Silverstein K.A.T."/>
            <person name="Beckman K.B."/>
            <person name="Gohl D.M."/>
        </authorList>
    </citation>
    <scope>NUCLEOTIDE SEQUENCE</scope>
    <source>
        <strain evidence="1">Duluth1</strain>
        <tissue evidence="1">Whole animal</tissue>
    </source>
</reference>
<sequence>MGLLNYERITGYYVVQALSRRRLENVLIARDSTVRLSPSRWHHLPKSRRHLTNLRLHSYSWTTLDH</sequence>
<dbReference type="Proteomes" id="UP000828390">
    <property type="component" value="Unassembled WGS sequence"/>
</dbReference>
<gene>
    <name evidence="1" type="ORF">DPMN_142116</name>
</gene>
<keyword evidence="2" id="KW-1185">Reference proteome</keyword>
<dbReference type="EMBL" id="JAIWYP010000006">
    <property type="protein sequence ID" value="KAH3813651.1"/>
    <property type="molecule type" value="Genomic_DNA"/>
</dbReference>
<protein>
    <submittedName>
        <fullName evidence="1">Uncharacterized protein</fullName>
    </submittedName>
</protein>
<reference evidence="1" key="2">
    <citation type="submission" date="2020-11" db="EMBL/GenBank/DDBJ databases">
        <authorList>
            <person name="McCartney M.A."/>
            <person name="Auch B."/>
            <person name="Kono T."/>
            <person name="Mallez S."/>
            <person name="Becker A."/>
            <person name="Gohl D.M."/>
            <person name="Silverstein K.A.T."/>
            <person name="Koren S."/>
            <person name="Bechman K.B."/>
            <person name="Herman A."/>
            <person name="Abrahante J.E."/>
            <person name="Garbe J."/>
        </authorList>
    </citation>
    <scope>NUCLEOTIDE SEQUENCE</scope>
    <source>
        <strain evidence="1">Duluth1</strain>
        <tissue evidence="1">Whole animal</tissue>
    </source>
</reference>
<comment type="caution">
    <text evidence="1">The sequence shown here is derived from an EMBL/GenBank/DDBJ whole genome shotgun (WGS) entry which is preliminary data.</text>
</comment>
<evidence type="ECO:0000313" key="1">
    <source>
        <dbReference type="EMBL" id="KAH3813651.1"/>
    </source>
</evidence>
<evidence type="ECO:0000313" key="2">
    <source>
        <dbReference type="Proteomes" id="UP000828390"/>
    </source>
</evidence>
<dbReference type="AlphaFoldDB" id="A0A9D4JIC4"/>
<proteinExistence type="predicted"/>
<organism evidence="1 2">
    <name type="scientific">Dreissena polymorpha</name>
    <name type="common">Zebra mussel</name>
    <name type="synonym">Mytilus polymorpha</name>
    <dbReference type="NCBI Taxonomy" id="45954"/>
    <lineage>
        <taxon>Eukaryota</taxon>
        <taxon>Metazoa</taxon>
        <taxon>Spiralia</taxon>
        <taxon>Lophotrochozoa</taxon>
        <taxon>Mollusca</taxon>
        <taxon>Bivalvia</taxon>
        <taxon>Autobranchia</taxon>
        <taxon>Heteroconchia</taxon>
        <taxon>Euheterodonta</taxon>
        <taxon>Imparidentia</taxon>
        <taxon>Neoheterodontei</taxon>
        <taxon>Myida</taxon>
        <taxon>Dreissenoidea</taxon>
        <taxon>Dreissenidae</taxon>
        <taxon>Dreissena</taxon>
    </lineage>
</organism>
<accession>A0A9D4JIC4</accession>